<dbReference type="EMBL" id="MRVZ01000003">
    <property type="protein sequence ID" value="PAU27150.1"/>
    <property type="molecule type" value="Genomic_DNA"/>
</dbReference>
<reference evidence="1 2" key="1">
    <citation type="submission" date="2016-12" db="EMBL/GenBank/DDBJ databases">
        <title>Real-Time Genomic Investigation Underlying the Public Health Response to a Shiga Toxin-Producing Escherichia Coli O26:H11 Outbreak in a Nursery.</title>
        <authorList>
            <person name="Ferdous M."/>
            <person name="Moran-Gilad J."/>
            <person name="Rossen J.W."/>
            <person name="Gdalevich M."/>
        </authorList>
    </citation>
    <scope>NUCLEOTIDE SEQUENCE [LARGE SCALE GENOMIC DNA]</scope>
    <source>
        <strain evidence="1 2">STEC 514-2</strain>
    </source>
</reference>
<evidence type="ECO:0000313" key="2">
    <source>
        <dbReference type="Proteomes" id="UP000218543"/>
    </source>
</evidence>
<accession>A0A1M3RW48</accession>
<dbReference type="AlphaFoldDB" id="A0A1M3RW48"/>
<comment type="caution">
    <text evidence="1">The sequence shown here is derived from an EMBL/GenBank/DDBJ whole genome shotgun (WGS) entry which is preliminary data.</text>
</comment>
<proteinExistence type="predicted"/>
<dbReference type="Proteomes" id="UP000218543">
    <property type="component" value="Unassembled WGS sequence"/>
</dbReference>
<evidence type="ECO:0000313" key="1">
    <source>
        <dbReference type="EMBL" id="PAU27150.1"/>
    </source>
</evidence>
<evidence type="ECO:0008006" key="3">
    <source>
        <dbReference type="Google" id="ProtNLM"/>
    </source>
</evidence>
<name>A0A1M3RW48_ECOLX</name>
<gene>
    <name evidence="1" type="ORF">BTQ06_00900</name>
</gene>
<sequence length="62" mass="7134">MRRDRLIRPTKPQEFNVLQERCRPDKRSASGSFAFAHNLRGHLAAPFISHFSASSSRVNFFS</sequence>
<protein>
    <recommendedName>
        <fullName evidence="3">Phosphopantetheinyl transferase</fullName>
    </recommendedName>
</protein>
<organism evidence="1 2">
    <name type="scientific">Escherichia coli</name>
    <dbReference type="NCBI Taxonomy" id="562"/>
    <lineage>
        <taxon>Bacteria</taxon>
        <taxon>Pseudomonadati</taxon>
        <taxon>Pseudomonadota</taxon>
        <taxon>Gammaproteobacteria</taxon>
        <taxon>Enterobacterales</taxon>
        <taxon>Enterobacteriaceae</taxon>
        <taxon>Escherichia</taxon>
    </lineage>
</organism>